<evidence type="ECO:0000256" key="2">
    <source>
        <dbReference type="ARBA" id="ARBA00022729"/>
    </source>
</evidence>
<protein>
    <recommendedName>
        <fullName evidence="7">J domain-containing protein</fullName>
    </recommendedName>
</protein>
<feature type="region of interest" description="Disordered" evidence="5">
    <location>
        <begin position="513"/>
        <end position="532"/>
    </location>
</feature>
<keyword evidence="4" id="KW-0802">TPR repeat</keyword>
<evidence type="ECO:0000256" key="4">
    <source>
        <dbReference type="PROSITE-ProRule" id="PRU00339"/>
    </source>
</evidence>
<dbReference type="GO" id="GO:0051787">
    <property type="term" value="F:misfolded protein binding"/>
    <property type="evidence" value="ECO:0007669"/>
    <property type="project" value="TreeGrafter"/>
</dbReference>
<dbReference type="InterPro" id="IPR036869">
    <property type="entry name" value="J_dom_sf"/>
</dbReference>
<dbReference type="PANTHER" id="PTHR44140">
    <property type="entry name" value="LD25575P"/>
    <property type="match status" value="1"/>
</dbReference>
<feature type="signal peptide" evidence="6">
    <location>
        <begin position="1"/>
        <end position="18"/>
    </location>
</feature>
<dbReference type="AlphaFoldDB" id="A0A284QX39"/>
<dbReference type="Proteomes" id="UP000219338">
    <property type="component" value="Unassembled WGS sequence"/>
</dbReference>
<dbReference type="GO" id="GO:0005783">
    <property type="term" value="C:endoplasmic reticulum"/>
    <property type="evidence" value="ECO:0007669"/>
    <property type="project" value="UniProtKB-SubCell"/>
</dbReference>
<sequence>MRWLAVSSLVLLISNVYADGGLYPPGLLPLINRANSLLSTGQFNEAARIYSEAIEQSPADYLLYYKRATAYFSLSRHGPALDDFDKVLSLTSDTFDNAYFMKARIHIKDGHFSQARESLQRFMSKNKGDVAAVDLMKELTEGETITKKVEQERKAHLWNACVESASAALKTASHSVELRQMRAECSLAAGDFEGAVGDLTRLTHLLPPSTSLQTRIFRLDYFFLPSSPAGINALKQCLHYDPDSKTCLSLHRIAKGLDKGIAKLDELLSNEDWRGIITLLTGNGKTNDLMKRFDDAMNDNTAREQLLPSPPSSKDMPIPLPNPTKFSPRRQTLVRSLCKAYVKSNSRKADQWCEQLLTMDGCGDDVDGLLGRGEALLRSEEWEDAVRTFERAFEASGRSDRDIHSRLQKAQRLLKQSKQKDYYKVLDVDRSADQKTIKKAFRKAALKAHPDKGGSEAKMATVNEAYEVLSDPELRARFDNGEDPNDPMAQQGGHPFANGQHPFAQFFQQSSGGFSGGGGGHQHGGFQFHFGH</sequence>
<feature type="repeat" description="TPR" evidence="4">
    <location>
        <begin position="27"/>
        <end position="60"/>
    </location>
</feature>
<dbReference type="InterPro" id="IPR051727">
    <property type="entry name" value="DnaJ_C3_Co-chaperones"/>
</dbReference>
<keyword evidence="2 6" id="KW-0732">Signal</keyword>
<dbReference type="CDD" id="cd06257">
    <property type="entry name" value="DnaJ"/>
    <property type="match status" value="1"/>
</dbReference>
<dbReference type="SMART" id="SM00271">
    <property type="entry name" value="DnaJ"/>
    <property type="match status" value="1"/>
</dbReference>
<dbReference type="OrthoDB" id="1726119at2759"/>
<dbReference type="STRING" id="47428.A0A284QX39"/>
<feature type="region of interest" description="Disordered" evidence="5">
    <location>
        <begin position="302"/>
        <end position="326"/>
    </location>
</feature>
<dbReference type="PRINTS" id="PR00625">
    <property type="entry name" value="JDOMAIN"/>
</dbReference>
<dbReference type="SUPFAM" id="SSF48452">
    <property type="entry name" value="TPR-like"/>
    <property type="match status" value="1"/>
</dbReference>
<keyword evidence="3" id="KW-0256">Endoplasmic reticulum</keyword>
<feature type="repeat" description="TPR" evidence="4">
    <location>
        <begin position="61"/>
        <end position="94"/>
    </location>
</feature>
<dbReference type="PROSITE" id="PS50076">
    <property type="entry name" value="DNAJ_2"/>
    <property type="match status" value="1"/>
</dbReference>
<evidence type="ECO:0000313" key="9">
    <source>
        <dbReference type="Proteomes" id="UP000219338"/>
    </source>
</evidence>
<dbReference type="Gene3D" id="1.25.40.10">
    <property type="entry name" value="Tetratricopeptide repeat domain"/>
    <property type="match status" value="1"/>
</dbReference>
<proteinExistence type="predicted"/>
<accession>A0A284QX39</accession>
<dbReference type="Pfam" id="PF13432">
    <property type="entry name" value="TPR_16"/>
    <property type="match status" value="1"/>
</dbReference>
<evidence type="ECO:0000256" key="3">
    <source>
        <dbReference type="ARBA" id="ARBA00022824"/>
    </source>
</evidence>
<feature type="chain" id="PRO_5013375201" description="J domain-containing protein" evidence="6">
    <location>
        <begin position="19"/>
        <end position="532"/>
    </location>
</feature>
<name>A0A284QX39_ARMOS</name>
<dbReference type="InterPro" id="IPR011990">
    <property type="entry name" value="TPR-like_helical_dom_sf"/>
</dbReference>
<dbReference type="Pfam" id="PF00226">
    <property type="entry name" value="DnaJ"/>
    <property type="match status" value="1"/>
</dbReference>
<organism evidence="8 9">
    <name type="scientific">Armillaria ostoyae</name>
    <name type="common">Armillaria root rot fungus</name>
    <dbReference type="NCBI Taxonomy" id="47428"/>
    <lineage>
        <taxon>Eukaryota</taxon>
        <taxon>Fungi</taxon>
        <taxon>Dikarya</taxon>
        <taxon>Basidiomycota</taxon>
        <taxon>Agaricomycotina</taxon>
        <taxon>Agaricomycetes</taxon>
        <taxon>Agaricomycetidae</taxon>
        <taxon>Agaricales</taxon>
        <taxon>Marasmiineae</taxon>
        <taxon>Physalacriaceae</taxon>
        <taxon>Armillaria</taxon>
    </lineage>
</organism>
<feature type="compositionally biased region" description="Gly residues" evidence="5">
    <location>
        <begin position="513"/>
        <end position="523"/>
    </location>
</feature>
<dbReference type="InterPro" id="IPR001623">
    <property type="entry name" value="DnaJ_domain"/>
</dbReference>
<reference evidence="9" key="1">
    <citation type="journal article" date="2017" name="Nat. Ecol. Evol.">
        <title>Genome expansion and lineage-specific genetic innovations in the forest pathogenic fungi Armillaria.</title>
        <authorList>
            <person name="Sipos G."/>
            <person name="Prasanna A.N."/>
            <person name="Walter M.C."/>
            <person name="O'Connor E."/>
            <person name="Balint B."/>
            <person name="Krizsan K."/>
            <person name="Kiss B."/>
            <person name="Hess J."/>
            <person name="Varga T."/>
            <person name="Slot J."/>
            <person name="Riley R."/>
            <person name="Boka B."/>
            <person name="Rigling D."/>
            <person name="Barry K."/>
            <person name="Lee J."/>
            <person name="Mihaltcheva S."/>
            <person name="LaButti K."/>
            <person name="Lipzen A."/>
            <person name="Waldron R."/>
            <person name="Moloney N.M."/>
            <person name="Sperisen C."/>
            <person name="Kredics L."/>
            <person name="Vagvoelgyi C."/>
            <person name="Patrignani A."/>
            <person name="Fitzpatrick D."/>
            <person name="Nagy I."/>
            <person name="Doyle S."/>
            <person name="Anderson J.B."/>
            <person name="Grigoriev I.V."/>
            <person name="Gueldener U."/>
            <person name="Muensterkoetter M."/>
            <person name="Nagy L.G."/>
        </authorList>
    </citation>
    <scope>NUCLEOTIDE SEQUENCE [LARGE SCALE GENOMIC DNA]</scope>
    <source>
        <strain evidence="9">C18/9</strain>
    </source>
</reference>
<dbReference type="Gene3D" id="1.10.287.110">
    <property type="entry name" value="DnaJ domain"/>
    <property type="match status" value="1"/>
</dbReference>
<evidence type="ECO:0000256" key="5">
    <source>
        <dbReference type="SAM" id="MobiDB-lite"/>
    </source>
</evidence>
<dbReference type="OMA" id="PFAHFQH"/>
<feature type="domain" description="J" evidence="7">
    <location>
        <begin position="421"/>
        <end position="482"/>
    </location>
</feature>
<dbReference type="EMBL" id="FUEG01000003">
    <property type="protein sequence ID" value="SJL01015.1"/>
    <property type="molecule type" value="Genomic_DNA"/>
</dbReference>
<dbReference type="SUPFAM" id="SSF46565">
    <property type="entry name" value="Chaperone J-domain"/>
    <property type="match status" value="1"/>
</dbReference>
<dbReference type="GO" id="GO:0034975">
    <property type="term" value="P:protein folding in endoplasmic reticulum"/>
    <property type="evidence" value="ECO:0007669"/>
    <property type="project" value="TreeGrafter"/>
</dbReference>
<comment type="subcellular location">
    <subcellularLocation>
        <location evidence="1">Endoplasmic reticulum</location>
    </subcellularLocation>
</comment>
<evidence type="ECO:0000256" key="6">
    <source>
        <dbReference type="SAM" id="SignalP"/>
    </source>
</evidence>
<dbReference type="GO" id="GO:0051087">
    <property type="term" value="F:protein-folding chaperone binding"/>
    <property type="evidence" value="ECO:0007669"/>
    <property type="project" value="TreeGrafter"/>
</dbReference>
<evidence type="ECO:0000256" key="1">
    <source>
        <dbReference type="ARBA" id="ARBA00004240"/>
    </source>
</evidence>
<dbReference type="PROSITE" id="PS50005">
    <property type="entry name" value="TPR"/>
    <property type="match status" value="2"/>
</dbReference>
<dbReference type="PANTHER" id="PTHR44140:SF2">
    <property type="entry name" value="LD25575P"/>
    <property type="match status" value="1"/>
</dbReference>
<feature type="region of interest" description="Disordered" evidence="5">
    <location>
        <begin position="479"/>
        <end position="498"/>
    </location>
</feature>
<evidence type="ECO:0000313" key="8">
    <source>
        <dbReference type="EMBL" id="SJL01015.1"/>
    </source>
</evidence>
<keyword evidence="9" id="KW-1185">Reference proteome</keyword>
<gene>
    <name evidence="8" type="ORF">ARMOST_04331</name>
</gene>
<evidence type="ECO:0000259" key="7">
    <source>
        <dbReference type="PROSITE" id="PS50076"/>
    </source>
</evidence>
<dbReference type="InterPro" id="IPR019734">
    <property type="entry name" value="TPR_rpt"/>
</dbReference>
<dbReference type="SMART" id="SM00028">
    <property type="entry name" value="TPR"/>
    <property type="match status" value="5"/>
</dbReference>